<sequence length="99" mass="11029">MRTDLFEKPVSILVGLGLPVEVRNATEAYRFLSEQPASLRNPAHNIALKACAAALRGEIDFETARGLFVAFAKRHDFLVSACIDPAISQHRNETDRHVR</sequence>
<name>A0A849KW11_9HYPH</name>
<dbReference type="InterPro" id="IPR010385">
    <property type="entry name" value="DUF982"/>
</dbReference>
<proteinExistence type="predicted"/>
<protein>
    <submittedName>
        <fullName evidence="1">DUF982 domain-containing protein</fullName>
    </submittedName>
</protein>
<gene>
    <name evidence="1" type="ORF">HKX02_23470</name>
</gene>
<dbReference type="RefSeq" id="WP_171319526.1">
    <property type="nucleotide sequence ID" value="NZ_JABFCY010000020.1"/>
</dbReference>
<dbReference type="Pfam" id="PF06169">
    <property type="entry name" value="DUF982"/>
    <property type="match status" value="1"/>
</dbReference>
<accession>A0A849KW11</accession>
<dbReference type="AlphaFoldDB" id="A0A849KW11"/>
<organism evidence="1 2">
    <name type="scientific">Ochrobactrum soli</name>
    <dbReference type="NCBI Taxonomy" id="2448455"/>
    <lineage>
        <taxon>Bacteria</taxon>
        <taxon>Pseudomonadati</taxon>
        <taxon>Pseudomonadota</taxon>
        <taxon>Alphaproteobacteria</taxon>
        <taxon>Hyphomicrobiales</taxon>
        <taxon>Brucellaceae</taxon>
        <taxon>Brucella/Ochrobactrum group</taxon>
        <taxon>Ochrobactrum</taxon>
    </lineage>
</organism>
<dbReference type="EMBL" id="JABFCY010000020">
    <property type="protein sequence ID" value="NNU63189.1"/>
    <property type="molecule type" value="Genomic_DNA"/>
</dbReference>
<reference evidence="1 2" key="1">
    <citation type="submission" date="2020-05" db="EMBL/GenBank/DDBJ databases">
        <title>Draft Genome Sequence of Ochrobactrum soli Isolated from Stable Fly Gut.</title>
        <authorList>
            <person name="Pileggi M.T."/>
            <person name="Vazhakkala L.J."/>
            <person name="Wong C.N."/>
        </authorList>
    </citation>
    <scope>NUCLEOTIDE SEQUENCE [LARGE SCALE GENOMIC DNA]</scope>
    <source>
        <strain evidence="1 2">MTP-C0764</strain>
    </source>
</reference>
<keyword evidence="2" id="KW-1185">Reference proteome</keyword>
<evidence type="ECO:0000313" key="1">
    <source>
        <dbReference type="EMBL" id="NNU63189.1"/>
    </source>
</evidence>
<comment type="caution">
    <text evidence="1">The sequence shown here is derived from an EMBL/GenBank/DDBJ whole genome shotgun (WGS) entry which is preliminary data.</text>
</comment>
<dbReference type="Proteomes" id="UP000574931">
    <property type="component" value="Unassembled WGS sequence"/>
</dbReference>
<evidence type="ECO:0000313" key="2">
    <source>
        <dbReference type="Proteomes" id="UP000574931"/>
    </source>
</evidence>
<dbReference type="Gene3D" id="6.10.250.730">
    <property type="match status" value="1"/>
</dbReference>